<dbReference type="Gene3D" id="1.10.601.10">
    <property type="entry name" value="RNA Polymerase Primary Sigma Factor"/>
    <property type="match status" value="1"/>
</dbReference>
<dbReference type="STRING" id="1802538.A2382_02155"/>
<evidence type="ECO:0000259" key="5">
    <source>
        <dbReference type="Pfam" id="PF04542"/>
    </source>
</evidence>
<sequence>MSAERNNHKDCTVQPTNQELEQIEKEYQDGQYILSEDELIDIFANLNLVALYKADIAAFPPLPEEKQYELLQKVHAEDDKEAFDLLVLHNQRLVISIAARYYAHSKPEFIDRIQDGNLGLLQAIRKYDPDYIKENGQPHHFSTYAVWWIRQSIRRSARKSYTDLKVPEHIIAQYYELMRVKEAFWQKTAQEPTLAELAEAIGKDEQEILITLQAFNPALELTADNPSDSDEQELLSYVVDTNSPSAEEELINAQSLESFHQIISFLTPREQEIMRLKYESGLTSQEIGERFNLNPKYVRNLYIRIHKKIKQHSPHLRRNLY</sequence>
<evidence type="ECO:0000256" key="1">
    <source>
        <dbReference type="ARBA" id="ARBA00023015"/>
    </source>
</evidence>
<dbReference type="InterPro" id="IPR013324">
    <property type="entry name" value="RNA_pol_sigma_r3/r4-like"/>
</dbReference>
<dbReference type="Pfam" id="PF04545">
    <property type="entry name" value="Sigma70_r4"/>
    <property type="match status" value="1"/>
</dbReference>
<dbReference type="PANTHER" id="PTHR30603:SF47">
    <property type="entry name" value="RNA POLYMERASE SIGMA FACTOR SIGD, CHLOROPLASTIC"/>
    <property type="match status" value="1"/>
</dbReference>
<organism evidence="7 8">
    <name type="scientific">Candidatus Woesebacteria bacterium RIFOXYB1_FULL_38_16</name>
    <dbReference type="NCBI Taxonomy" id="1802538"/>
    <lineage>
        <taxon>Bacteria</taxon>
        <taxon>Candidatus Woeseibacteriota</taxon>
    </lineage>
</organism>
<evidence type="ECO:0000313" key="7">
    <source>
        <dbReference type="EMBL" id="OGM79700.1"/>
    </source>
</evidence>
<dbReference type="Proteomes" id="UP000178999">
    <property type="component" value="Unassembled WGS sequence"/>
</dbReference>
<keyword evidence="3" id="KW-0238">DNA-binding</keyword>
<dbReference type="InterPro" id="IPR007627">
    <property type="entry name" value="RNA_pol_sigma70_r2"/>
</dbReference>
<dbReference type="GO" id="GO:0006352">
    <property type="term" value="P:DNA-templated transcription initiation"/>
    <property type="evidence" value="ECO:0007669"/>
    <property type="project" value="InterPro"/>
</dbReference>
<dbReference type="SUPFAM" id="SSF88659">
    <property type="entry name" value="Sigma3 and sigma4 domains of RNA polymerase sigma factors"/>
    <property type="match status" value="2"/>
</dbReference>
<evidence type="ECO:0008006" key="9">
    <source>
        <dbReference type="Google" id="ProtNLM"/>
    </source>
</evidence>
<protein>
    <recommendedName>
        <fullName evidence="9">RNA polymerase sigma-70 domain-containing protein</fullName>
    </recommendedName>
</protein>
<name>A0A1F8CTR4_9BACT</name>
<keyword evidence="2" id="KW-0731">Sigma factor</keyword>
<dbReference type="InterPro" id="IPR013325">
    <property type="entry name" value="RNA_pol_sigma_r2"/>
</dbReference>
<dbReference type="EMBL" id="MGHY01000009">
    <property type="protein sequence ID" value="OGM79700.1"/>
    <property type="molecule type" value="Genomic_DNA"/>
</dbReference>
<dbReference type="PRINTS" id="PR00046">
    <property type="entry name" value="SIGMA70FCT"/>
</dbReference>
<dbReference type="CDD" id="cd06171">
    <property type="entry name" value="Sigma70_r4"/>
    <property type="match status" value="1"/>
</dbReference>
<evidence type="ECO:0000259" key="6">
    <source>
        <dbReference type="Pfam" id="PF04545"/>
    </source>
</evidence>
<evidence type="ECO:0000256" key="4">
    <source>
        <dbReference type="ARBA" id="ARBA00023163"/>
    </source>
</evidence>
<keyword evidence="4" id="KW-0804">Transcription</keyword>
<evidence type="ECO:0000256" key="3">
    <source>
        <dbReference type="ARBA" id="ARBA00023125"/>
    </source>
</evidence>
<dbReference type="InterPro" id="IPR007630">
    <property type="entry name" value="RNA_pol_sigma70_r4"/>
</dbReference>
<evidence type="ECO:0000313" key="8">
    <source>
        <dbReference type="Proteomes" id="UP000178999"/>
    </source>
</evidence>
<dbReference type="PANTHER" id="PTHR30603">
    <property type="entry name" value="RNA POLYMERASE SIGMA FACTOR RPO"/>
    <property type="match status" value="1"/>
</dbReference>
<dbReference type="GO" id="GO:0016987">
    <property type="term" value="F:sigma factor activity"/>
    <property type="evidence" value="ECO:0007669"/>
    <property type="project" value="UniProtKB-KW"/>
</dbReference>
<gene>
    <name evidence="7" type="ORF">A2382_02155</name>
</gene>
<dbReference type="InterPro" id="IPR014284">
    <property type="entry name" value="RNA_pol_sigma-70_dom"/>
</dbReference>
<accession>A0A1F8CTR4</accession>
<dbReference type="GO" id="GO:0003677">
    <property type="term" value="F:DNA binding"/>
    <property type="evidence" value="ECO:0007669"/>
    <property type="project" value="UniProtKB-KW"/>
</dbReference>
<evidence type="ECO:0000256" key="2">
    <source>
        <dbReference type="ARBA" id="ARBA00023082"/>
    </source>
</evidence>
<dbReference type="Gene3D" id="1.20.140.160">
    <property type="match status" value="1"/>
</dbReference>
<dbReference type="InterPro" id="IPR050239">
    <property type="entry name" value="Sigma-70_RNA_pol_init_factors"/>
</dbReference>
<dbReference type="AlphaFoldDB" id="A0A1F8CTR4"/>
<dbReference type="SUPFAM" id="SSF88946">
    <property type="entry name" value="Sigma2 domain of RNA polymerase sigma factors"/>
    <property type="match status" value="1"/>
</dbReference>
<comment type="caution">
    <text evidence="7">The sequence shown here is derived from an EMBL/GenBank/DDBJ whole genome shotgun (WGS) entry which is preliminary data.</text>
</comment>
<keyword evidence="1" id="KW-0805">Transcription regulation</keyword>
<dbReference type="NCBIfam" id="TIGR02937">
    <property type="entry name" value="sigma70-ECF"/>
    <property type="match status" value="1"/>
</dbReference>
<dbReference type="Pfam" id="PF04542">
    <property type="entry name" value="Sigma70_r2"/>
    <property type="match status" value="1"/>
</dbReference>
<feature type="domain" description="RNA polymerase sigma-70 region 2" evidence="5">
    <location>
        <begin position="86"/>
        <end position="159"/>
    </location>
</feature>
<feature type="domain" description="RNA polymerase sigma-70 region 4" evidence="6">
    <location>
        <begin position="266"/>
        <end position="310"/>
    </location>
</feature>
<dbReference type="InterPro" id="IPR000943">
    <property type="entry name" value="RNA_pol_sigma70"/>
</dbReference>
<proteinExistence type="predicted"/>
<reference evidence="7 8" key="1">
    <citation type="journal article" date="2016" name="Nat. Commun.">
        <title>Thousands of microbial genomes shed light on interconnected biogeochemical processes in an aquifer system.</title>
        <authorList>
            <person name="Anantharaman K."/>
            <person name="Brown C.T."/>
            <person name="Hug L.A."/>
            <person name="Sharon I."/>
            <person name="Castelle C.J."/>
            <person name="Probst A.J."/>
            <person name="Thomas B.C."/>
            <person name="Singh A."/>
            <person name="Wilkins M.J."/>
            <person name="Karaoz U."/>
            <person name="Brodie E.L."/>
            <person name="Williams K.H."/>
            <person name="Hubbard S.S."/>
            <person name="Banfield J.F."/>
        </authorList>
    </citation>
    <scope>NUCLEOTIDE SEQUENCE [LARGE SCALE GENOMIC DNA]</scope>
</reference>